<evidence type="ECO:0000313" key="2">
    <source>
        <dbReference type="Proteomes" id="UP000241208"/>
    </source>
</evidence>
<organism evidence="1 2">
    <name type="scientific">Staphylococcus cohnii</name>
    <dbReference type="NCBI Taxonomy" id="29382"/>
    <lineage>
        <taxon>Bacteria</taxon>
        <taxon>Bacillati</taxon>
        <taxon>Bacillota</taxon>
        <taxon>Bacilli</taxon>
        <taxon>Bacillales</taxon>
        <taxon>Staphylococcaceae</taxon>
        <taxon>Staphylococcus</taxon>
        <taxon>Staphylococcus cohnii species complex</taxon>
    </lineage>
</organism>
<dbReference type="PANTHER" id="PTHR30619">
    <property type="entry name" value="DNA INTERNALIZATION/COMPETENCE PROTEIN COMEC/REC2"/>
    <property type="match status" value="1"/>
</dbReference>
<proteinExistence type="predicted"/>
<dbReference type="AlphaFoldDB" id="A0A2T4LPA8"/>
<evidence type="ECO:0000313" key="1">
    <source>
        <dbReference type="EMBL" id="PTF61106.1"/>
    </source>
</evidence>
<dbReference type="Gene3D" id="3.60.15.10">
    <property type="entry name" value="Ribonuclease Z/Hydroxyacylglutathione hydrolase-like"/>
    <property type="match status" value="1"/>
</dbReference>
<name>A0A2T4LPA8_9STAP</name>
<dbReference type="InterPro" id="IPR052159">
    <property type="entry name" value="Competence_DNA_uptake"/>
</dbReference>
<dbReference type="Proteomes" id="UP000241208">
    <property type="component" value="Unassembled WGS sequence"/>
</dbReference>
<dbReference type="SUPFAM" id="SSF56281">
    <property type="entry name" value="Metallo-hydrolase/oxidoreductase"/>
    <property type="match status" value="1"/>
</dbReference>
<evidence type="ECO:0008006" key="3">
    <source>
        <dbReference type="Google" id="ProtNLM"/>
    </source>
</evidence>
<comment type="caution">
    <text evidence="1">The sequence shown here is derived from an EMBL/GenBank/DDBJ whole genome shotgun (WGS) entry which is preliminary data.</text>
</comment>
<dbReference type="PANTHER" id="PTHR30619:SF1">
    <property type="entry name" value="RECOMBINATION PROTEIN 2"/>
    <property type="match status" value="1"/>
</dbReference>
<gene>
    <name evidence="1" type="ORF">BUY34_12710</name>
</gene>
<dbReference type="InterPro" id="IPR036866">
    <property type="entry name" value="RibonucZ/Hydroxyglut_hydro"/>
</dbReference>
<protein>
    <recommendedName>
        <fullName evidence="3">Late competence protein ComEC, DNA transport</fullName>
    </recommendedName>
</protein>
<dbReference type="RefSeq" id="WP_107523755.1">
    <property type="nucleotide sequence ID" value="NZ_PYZR01000243.1"/>
</dbReference>
<sequence length="100" mass="11523">MGDATNNNEENLIHKYHLYNVDILKVGHHGSRTSTSNNLLKAIRPKIALISVGEKNKYRLPNPQIINRLKSFEIKIFQTNINGEVNILFKNQIEIHSQFN</sequence>
<dbReference type="EMBL" id="PYZR01000243">
    <property type="protein sequence ID" value="PTF61106.1"/>
    <property type="molecule type" value="Genomic_DNA"/>
</dbReference>
<accession>A0A2T4LPA8</accession>
<reference evidence="1 2" key="1">
    <citation type="journal article" date="2016" name="Front. Microbiol.">
        <title>Comprehensive Phylogenetic Analysis of Bovine Non-aureus Staphylococci Species Based on Whole-Genome Sequencing.</title>
        <authorList>
            <person name="Naushad S."/>
            <person name="Barkema H.W."/>
            <person name="Luby C."/>
            <person name="Condas L.A."/>
            <person name="Nobrega D.B."/>
            <person name="Carson D.A."/>
            <person name="De Buck J."/>
        </authorList>
    </citation>
    <scope>NUCLEOTIDE SEQUENCE [LARGE SCALE GENOMIC DNA]</scope>
    <source>
        <strain evidence="1 2">SNUC 3829</strain>
    </source>
</reference>